<keyword evidence="1" id="KW-1133">Transmembrane helix</keyword>
<reference evidence="3" key="1">
    <citation type="submission" date="2022-10" db="EMBL/GenBank/DDBJ databases">
        <title>Genome assembly of Pristionchus species.</title>
        <authorList>
            <person name="Yoshida K."/>
            <person name="Sommer R.J."/>
        </authorList>
    </citation>
    <scope>NUCLEOTIDE SEQUENCE [LARGE SCALE GENOMIC DNA]</scope>
    <source>
        <strain evidence="3">RS5460</strain>
    </source>
</reference>
<proteinExistence type="predicted"/>
<evidence type="ECO:0000313" key="3">
    <source>
        <dbReference type="Proteomes" id="UP001328107"/>
    </source>
</evidence>
<keyword evidence="1" id="KW-0812">Transmembrane</keyword>
<protein>
    <recommendedName>
        <fullName evidence="4">G protein-coupled receptor</fullName>
    </recommendedName>
</protein>
<name>A0AAN4Z7T4_9BILA</name>
<organism evidence="2 3">
    <name type="scientific">Pristionchus mayeri</name>
    <dbReference type="NCBI Taxonomy" id="1317129"/>
    <lineage>
        <taxon>Eukaryota</taxon>
        <taxon>Metazoa</taxon>
        <taxon>Ecdysozoa</taxon>
        <taxon>Nematoda</taxon>
        <taxon>Chromadorea</taxon>
        <taxon>Rhabditida</taxon>
        <taxon>Rhabditina</taxon>
        <taxon>Diplogasteromorpha</taxon>
        <taxon>Diplogasteroidea</taxon>
        <taxon>Neodiplogasteridae</taxon>
        <taxon>Pristionchus</taxon>
    </lineage>
</organism>
<gene>
    <name evidence="2" type="ORF">PMAYCL1PPCAC_04904</name>
</gene>
<keyword evidence="1" id="KW-0472">Membrane</keyword>
<feature type="transmembrane region" description="Helical" evidence="1">
    <location>
        <begin position="30"/>
        <end position="53"/>
    </location>
</feature>
<dbReference type="Pfam" id="PF10318">
    <property type="entry name" value="7TM_GPCR_Srh"/>
    <property type="match status" value="1"/>
</dbReference>
<dbReference type="AlphaFoldDB" id="A0AAN4Z7T4"/>
<dbReference type="PANTHER" id="PTHR22941:SF26">
    <property type="entry name" value="SERPENTINE RECEPTOR, CLASS H"/>
    <property type="match status" value="1"/>
</dbReference>
<accession>A0AAN4Z7T4</accession>
<dbReference type="Proteomes" id="UP001328107">
    <property type="component" value="Unassembled WGS sequence"/>
</dbReference>
<evidence type="ECO:0000313" key="2">
    <source>
        <dbReference type="EMBL" id="GMR34709.1"/>
    </source>
</evidence>
<sequence length="149" mass="16670">MAIHSLLIVKKYCSHSMSAIFISREKEKKIFLYLTLTFCCSMIFHSIAFFLLITRTPKNQIVVRNYLIAIQIVIAVNDVHLDVGLHGIPLFPAIAGYGNGILLRLGVSVKTGLVIIFIISTHVGVTTILCIAHRHQTILPTGNHFKFKK</sequence>
<evidence type="ECO:0008006" key="4">
    <source>
        <dbReference type="Google" id="ProtNLM"/>
    </source>
</evidence>
<comment type="caution">
    <text evidence="2">The sequence shown here is derived from an EMBL/GenBank/DDBJ whole genome shotgun (WGS) entry which is preliminary data.</text>
</comment>
<keyword evidence="3" id="KW-1185">Reference proteome</keyword>
<dbReference type="EMBL" id="BTRK01000002">
    <property type="protein sequence ID" value="GMR34709.1"/>
    <property type="molecule type" value="Genomic_DNA"/>
</dbReference>
<feature type="non-terminal residue" evidence="2">
    <location>
        <position position="149"/>
    </location>
</feature>
<evidence type="ECO:0000256" key="1">
    <source>
        <dbReference type="SAM" id="Phobius"/>
    </source>
</evidence>
<dbReference type="PANTHER" id="PTHR22941">
    <property type="entry name" value="SERPENTINE RECEPTOR"/>
    <property type="match status" value="1"/>
</dbReference>
<dbReference type="InterPro" id="IPR053220">
    <property type="entry name" value="Nematode_rcpt-like_serp_H"/>
</dbReference>
<feature type="transmembrane region" description="Helical" evidence="1">
    <location>
        <begin position="112"/>
        <end position="132"/>
    </location>
</feature>
<dbReference type="InterPro" id="IPR019422">
    <property type="entry name" value="7TM_GPCR_serpentine_rcpt_Srh"/>
</dbReference>